<feature type="region of interest" description="Disordered" evidence="4">
    <location>
        <begin position="495"/>
        <end position="521"/>
    </location>
</feature>
<gene>
    <name evidence="6" type="ORF">AWC27_21695</name>
</gene>
<dbReference type="NCBIfam" id="NF005303">
    <property type="entry name" value="PRK06834.1"/>
    <property type="match status" value="1"/>
</dbReference>
<dbReference type="Pfam" id="PF21274">
    <property type="entry name" value="Rng_hyd_C"/>
    <property type="match status" value="1"/>
</dbReference>
<keyword evidence="2" id="KW-0285">Flavoprotein</keyword>
<dbReference type="Gene3D" id="3.30.70.2450">
    <property type="match status" value="1"/>
</dbReference>
<dbReference type="InterPro" id="IPR002938">
    <property type="entry name" value="FAD-bd"/>
</dbReference>
<proteinExistence type="predicted"/>
<dbReference type="EMBL" id="LQPW01000028">
    <property type="protein sequence ID" value="ORX13170.1"/>
    <property type="molecule type" value="Genomic_DNA"/>
</dbReference>
<protein>
    <recommendedName>
        <fullName evidence="5">FAD-binding domain-containing protein</fullName>
    </recommendedName>
</protein>
<dbReference type="PROSITE" id="PS01304">
    <property type="entry name" value="UBIH"/>
    <property type="match status" value="1"/>
</dbReference>
<dbReference type="GO" id="GO:0016709">
    <property type="term" value="F:oxidoreductase activity, acting on paired donors, with incorporation or reduction of molecular oxygen, NAD(P)H as one donor, and incorporation of one atom of oxygen"/>
    <property type="evidence" value="ECO:0007669"/>
    <property type="project" value="UniProtKB-ARBA"/>
</dbReference>
<dbReference type="InterPro" id="IPR050641">
    <property type="entry name" value="RIFMO-like"/>
</dbReference>
<name>A0A1X2F412_MYCSZ</name>
<keyword evidence="3" id="KW-0274">FAD</keyword>
<evidence type="ECO:0000256" key="4">
    <source>
        <dbReference type="SAM" id="MobiDB-lite"/>
    </source>
</evidence>
<dbReference type="InterPro" id="IPR018168">
    <property type="entry name" value="Ubi_Hdrlase_CS"/>
</dbReference>
<evidence type="ECO:0000313" key="7">
    <source>
        <dbReference type="Proteomes" id="UP000193317"/>
    </source>
</evidence>
<organism evidence="6 7">
    <name type="scientific">Mycobacterium szulgai</name>
    <dbReference type="NCBI Taxonomy" id="1787"/>
    <lineage>
        <taxon>Bacteria</taxon>
        <taxon>Bacillati</taxon>
        <taxon>Actinomycetota</taxon>
        <taxon>Actinomycetes</taxon>
        <taxon>Mycobacteriales</taxon>
        <taxon>Mycobacteriaceae</taxon>
        <taxon>Mycobacterium</taxon>
    </lineage>
</organism>
<dbReference type="GO" id="GO:0071949">
    <property type="term" value="F:FAD binding"/>
    <property type="evidence" value="ECO:0007669"/>
    <property type="project" value="InterPro"/>
</dbReference>
<dbReference type="Gene3D" id="3.40.30.120">
    <property type="match status" value="1"/>
</dbReference>
<dbReference type="PANTHER" id="PTHR43004">
    <property type="entry name" value="TRK SYSTEM POTASSIUM UPTAKE PROTEIN"/>
    <property type="match status" value="1"/>
</dbReference>
<evidence type="ECO:0000256" key="2">
    <source>
        <dbReference type="ARBA" id="ARBA00022630"/>
    </source>
</evidence>
<reference evidence="6 7" key="1">
    <citation type="submission" date="2016-01" db="EMBL/GenBank/DDBJ databases">
        <title>The new phylogeny of the genus Mycobacterium.</title>
        <authorList>
            <person name="Tarcisio F."/>
            <person name="Conor M."/>
            <person name="Antonella G."/>
            <person name="Elisabetta G."/>
            <person name="Giulia F.S."/>
            <person name="Sara T."/>
            <person name="Anna F."/>
            <person name="Clotilde B."/>
            <person name="Roberto B."/>
            <person name="Veronica D.S."/>
            <person name="Fabio R."/>
            <person name="Monica P."/>
            <person name="Olivier J."/>
            <person name="Enrico T."/>
            <person name="Nicola S."/>
        </authorList>
    </citation>
    <scope>NUCLEOTIDE SEQUENCE [LARGE SCALE GENOMIC DNA]</scope>
    <source>
        <strain evidence="6 7">DSM 44166</strain>
    </source>
</reference>
<dbReference type="Pfam" id="PF01494">
    <property type="entry name" value="FAD_binding_3"/>
    <property type="match status" value="1"/>
</dbReference>
<dbReference type="SUPFAM" id="SSF51905">
    <property type="entry name" value="FAD/NAD(P)-binding domain"/>
    <property type="match status" value="1"/>
</dbReference>
<dbReference type="InterPro" id="IPR036188">
    <property type="entry name" value="FAD/NAD-bd_sf"/>
</dbReference>
<evidence type="ECO:0000256" key="1">
    <source>
        <dbReference type="ARBA" id="ARBA00001974"/>
    </source>
</evidence>
<dbReference type="Gene3D" id="3.50.50.60">
    <property type="entry name" value="FAD/NAD(P)-binding domain"/>
    <property type="match status" value="1"/>
</dbReference>
<accession>A0A1X2F412</accession>
<dbReference type="PANTHER" id="PTHR43004:SF19">
    <property type="entry name" value="BINDING MONOOXYGENASE, PUTATIVE (JCVI)-RELATED"/>
    <property type="match status" value="1"/>
</dbReference>
<evidence type="ECO:0000313" key="6">
    <source>
        <dbReference type="EMBL" id="ORX13170.1"/>
    </source>
</evidence>
<feature type="domain" description="FAD-binding" evidence="5">
    <location>
        <begin position="13"/>
        <end position="340"/>
    </location>
</feature>
<comment type="cofactor">
    <cofactor evidence="1">
        <name>FAD</name>
        <dbReference type="ChEBI" id="CHEBI:57692"/>
    </cofactor>
</comment>
<evidence type="ECO:0000259" key="5">
    <source>
        <dbReference type="Pfam" id="PF01494"/>
    </source>
</evidence>
<keyword evidence="7" id="KW-1185">Reference proteome</keyword>
<sequence>MGGCEVGVLFEHAVIIVGAGPTGLMLAGELALAGVDVAILERRTSREFSGSRAGGLHARTIEILEQRGIADRFLAQGQVAQIAGFSQIRLDLSDFPTRHPYGLALWQNHIERILADWVEELAVPIHNGREVTGIAQDSTGVVVRLSDGQFVRAAYLVGCDGGRSAIRRASGIDFPGWDPTTSYLIAEAEIACASDQSPEWGIRHDMLGVHALSKPDAGPVRVMVTERHLGSPGEITLRDLSEALIAVYGTDYGIHSPTWISRFTDVTRQAAAYRNGRVLLAGDAAHIHHPIGGQGLNTGVQDAVNLGWKLAQVVSQKSADDLLDTYHAERHPVAARVLRHTMAQRALLRHLDDRTKALRDTMSELLSMDEPRERLAGMMSGLDIQYDLGAGHPLLGRRMPDLDLVAANGPVRVFAFLHDARPVLLNLGTPGDFDIPGWADRVRLVDAKYGGDWELPVLGTVSAPAAVLVRPDGYVAWVGNGSRAGLPEALTTWFGPPVPTARPHPSRQTDAEEATQPAPRR</sequence>
<dbReference type="AlphaFoldDB" id="A0A1X2F412"/>
<comment type="caution">
    <text evidence="6">The sequence shown here is derived from an EMBL/GenBank/DDBJ whole genome shotgun (WGS) entry which is preliminary data.</text>
</comment>
<dbReference type="Proteomes" id="UP000193317">
    <property type="component" value="Unassembled WGS sequence"/>
</dbReference>
<dbReference type="PRINTS" id="PR00420">
    <property type="entry name" value="RNGMNOXGNASE"/>
</dbReference>
<evidence type="ECO:0000256" key="3">
    <source>
        <dbReference type="ARBA" id="ARBA00022827"/>
    </source>
</evidence>